<feature type="non-terminal residue" evidence="1">
    <location>
        <position position="1"/>
    </location>
</feature>
<dbReference type="EMBL" id="MU118284">
    <property type="protein sequence ID" value="KAF9643103.1"/>
    <property type="molecule type" value="Genomic_DNA"/>
</dbReference>
<reference evidence="1" key="1">
    <citation type="submission" date="2019-10" db="EMBL/GenBank/DDBJ databases">
        <authorList>
            <consortium name="DOE Joint Genome Institute"/>
            <person name="Kuo A."/>
            <person name="Miyauchi S."/>
            <person name="Kiss E."/>
            <person name="Drula E."/>
            <person name="Kohler A."/>
            <person name="Sanchez-Garcia M."/>
            <person name="Andreopoulos B."/>
            <person name="Barry K.W."/>
            <person name="Bonito G."/>
            <person name="Buee M."/>
            <person name="Carver A."/>
            <person name="Chen C."/>
            <person name="Cichocki N."/>
            <person name="Clum A."/>
            <person name="Culley D."/>
            <person name="Crous P.W."/>
            <person name="Fauchery L."/>
            <person name="Girlanda M."/>
            <person name="Hayes R."/>
            <person name="Keri Z."/>
            <person name="Labutti K."/>
            <person name="Lipzen A."/>
            <person name="Lombard V."/>
            <person name="Magnuson J."/>
            <person name="Maillard F."/>
            <person name="Morin E."/>
            <person name="Murat C."/>
            <person name="Nolan M."/>
            <person name="Ohm R."/>
            <person name="Pangilinan J."/>
            <person name="Pereira M."/>
            <person name="Perotto S."/>
            <person name="Peter M."/>
            <person name="Riley R."/>
            <person name="Sitrit Y."/>
            <person name="Stielow B."/>
            <person name="Szollosi G."/>
            <person name="Zifcakova L."/>
            <person name="Stursova M."/>
            <person name="Spatafora J.W."/>
            <person name="Tedersoo L."/>
            <person name="Vaario L.-M."/>
            <person name="Yamada A."/>
            <person name="Yan M."/>
            <person name="Wang P."/>
            <person name="Xu J."/>
            <person name="Bruns T."/>
            <person name="Baldrian P."/>
            <person name="Vilgalys R."/>
            <person name="Henrissat B."/>
            <person name="Grigoriev I.V."/>
            <person name="Hibbett D."/>
            <person name="Nagy L.G."/>
            <person name="Martin F.M."/>
        </authorList>
    </citation>
    <scope>NUCLEOTIDE SEQUENCE</scope>
    <source>
        <strain evidence="1">P2</strain>
    </source>
</reference>
<comment type="caution">
    <text evidence="1">The sequence shown here is derived from an EMBL/GenBank/DDBJ whole genome shotgun (WGS) entry which is preliminary data.</text>
</comment>
<gene>
    <name evidence="1" type="ORF">BDM02DRAFT_3077510</name>
</gene>
<accession>A0ACB6Z1G2</accession>
<dbReference type="Proteomes" id="UP000886501">
    <property type="component" value="Unassembled WGS sequence"/>
</dbReference>
<protein>
    <submittedName>
        <fullName evidence="1">Uncharacterized protein</fullName>
    </submittedName>
</protein>
<organism evidence="1 2">
    <name type="scientific">Thelephora ganbajun</name>
    <name type="common">Ganba fungus</name>
    <dbReference type="NCBI Taxonomy" id="370292"/>
    <lineage>
        <taxon>Eukaryota</taxon>
        <taxon>Fungi</taxon>
        <taxon>Dikarya</taxon>
        <taxon>Basidiomycota</taxon>
        <taxon>Agaricomycotina</taxon>
        <taxon>Agaricomycetes</taxon>
        <taxon>Thelephorales</taxon>
        <taxon>Thelephoraceae</taxon>
        <taxon>Thelephora</taxon>
    </lineage>
</organism>
<proteinExistence type="predicted"/>
<feature type="non-terminal residue" evidence="1">
    <location>
        <position position="139"/>
    </location>
</feature>
<evidence type="ECO:0000313" key="2">
    <source>
        <dbReference type="Proteomes" id="UP000886501"/>
    </source>
</evidence>
<evidence type="ECO:0000313" key="1">
    <source>
        <dbReference type="EMBL" id="KAF9643103.1"/>
    </source>
</evidence>
<name>A0ACB6Z1G2_THEGA</name>
<reference evidence="1" key="2">
    <citation type="journal article" date="2020" name="Nat. Commun.">
        <title>Large-scale genome sequencing of mycorrhizal fungi provides insights into the early evolution of symbiotic traits.</title>
        <authorList>
            <person name="Miyauchi S."/>
            <person name="Kiss E."/>
            <person name="Kuo A."/>
            <person name="Drula E."/>
            <person name="Kohler A."/>
            <person name="Sanchez-Garcia M."/>
            <person name="Morin E."/>
            <person name="Andreopoulos B."/>
            <person name="Barry K.W."/>
            <person name="Bonito G."/>
            <person name="Buee M."/>
            <person name="Carver A."/>
            <person name="Chen C."/>
            <person name="Cichocki N."/>
            <person name="Clum A."/>
            <person name="Culley D."/>
            <person name="Crous P.W."/>
            <person name="Fauchery L."/>
            <person name="Girlanda M."/>
            <person name="Hayes R.D."/>
            <person name="Keri Z."/>
            <person name="LaButti K."/>
            <person name="Lipzen A."/>
            <person name="Lombard V."/>
            <person name="Magnuson J."/>
            <person name="Maillard F."/>
            <person name="Murat C."/>
            <person name="Nolan M."/>
            <person name="Ohm R.A."/>
            <person name="Pangilinan J."/>
            <person name="Pereira M.F."/>
            <person name="Perotto S."/>
            <person name="Peter M."/>
            <person name="Pfister S."/>
            <person name="Riley R."/>
            <person name="Sitrit Y."/>
            <person name="Stielow J.B."/>
            <person name="Szollosi G."/>
            <person name="Zifcakova L."/>
            <person name="Stursova M."/>
            <person name="Spatafora J.W."/>
            <person name="Tedersoo L."/>
            <person name="Vaario L.M."/>
            <person name="Yamada A."/>
            <person name="Yan M."/>
            <person name="Wang P."/>
            <person name="Xu J."/>
            <person name="Bruns T."/>
            <person name="Baldrian P."/>
            <person name="Vilgalys R."/>
            <person name="Dunand C."/>
            <person name="Henrissat B."/>
            <person name="Grigoriev I.V."/>
            <person name="Hibbett D."/>
            <person name="Nagy L.G."/>
            <person name="Martin F.M."/>
        </authorList>
    </citation>
    <scope>NUCLEOTIDE SEQUENCE</scope>
    <source>
        <strain evidence="1">P2</strain>
    </source>
</reference>
<sequence length="139" mass="16297">EVLRLIRSCRNRLTPISRIPPDVLILIPDFWGDRKSHFAITLTHVCRTWREVFTSCSSLWTDFNCMNAEKTRVYLERSKSSPINLRIRREDGLFPRDPLFQVVPHAIDRLESLFISTNPDYLQEITDHLSHPAPVLKEL</sequence>
<keyword evidence="2" id="KW-1185">Reference proteome</keyword>